<accession>A0AB33J0H5</accession>
<sequence length="586" mass="67018">MKHLISLLAAFMGAAILYPALADNDIHTTKPKFTPDTIPAVVRNSYEAHFLEAARQLNAEHNDSALTLLNRCITMRPEAAEAYFLRSRIYGIQHEDTLAMADLQRAAALAPQNSTYQENVAQNYIGFRQFDKAIAAFEKLYENNRDRSDVLNVLIQLYQHEKNYDMMLDATNRLELMEGNSEDMTLAKMRIYEMKGDKKSAHKVLKALCDAHPSDVGYRVMMGNWLMQNNRQKEAYKIFQQALKEEPDNVYAESSMRDYYRATGKDSLAHQLTERILMSRKTSSKDRVTMMRQLIQESESEGKDSMEIVQLFDRVLQQNSKDGDVAELAAAYMTLKKMPEDSIKRALNRVLSISPDNVGARLQLIQGLWPKKKWDDIIALCEPALLYNPDEMAFYYFKGLAHFQKENNDEALSTFRKGVSQINSRSNPDIVSDFYAIMGDILHQKGKDQEAFAAYDSCLQWKADNVSCLNNYAYYLSEVGQNLKKAEEMSFRTVKAEPKNSTFLDTYAWILFLQERYEESKIYIDQAIASDTDSVASAVILEHAGDIHSRCNEPDKAVELWQKAVKAGSTSALIQRKLKLKKYIKE</sequence>
<keyword evidence="4" id="KW-0732">Signal</keyword>
<feature type="repeat" description="TPR" evidence="3">
    <location>
        <begin position="216"/>
        <end position="249"/>
    </location>
</feature>
<dbReference type="Pfam" id="PF13432">
    <property type="entry name" value="TPR_16"/>
    <property type="match status" value="2"/>
</dbReference>
<dbReference type="PANTHER" id="PTHR44943">
    <property type="entry name" value="CELLULOSE SYNTHASE OPERON PROTEIN C"/>
    <property type="match status" value="1"/>
</dbReference>
<dbReference type="InterPro" id="IPR019734">
    <property type="entry name" value="TPR_rpt"/>
</dbReference>
<proteinExistence type="predicted"/>
<dbReference type="SUPFAM" id="SSF81901">
    <property type="entry name" value="HCP-like"/>
    <property type="match status" value="1"/>
</dbReference>
<dbReference type="SUPFAM" id="SSF48452">
    <property type="entry name" value="TPR-like"/>
    <property type="match status" value="1"/>
</dbReference>
<dbReference type="AlphaFoldDB" id="A0AB33J0H5"/>
<keyword evidence="1" id="KW-0677">Repeat</keyword>
<feature type="signal peptide" evidence="4">
    <location>
        <begin position="1"/>
        <end position="22"/>
    </location>
</feature>
<dbReference type="EMBL" id="AP035785">
    <property type="protein sequence ID" value="BFO71790.1"/>
    <property type="molecule type" value="Genomic_DNA"/>
</dbReference>
<evidence type="ECO:0000256" key="4">
    <source>
        <dbReference type="SAM" id="SignalP"/>
    </source>
</evidence>
<dbReference type="Gene3D" id="1.25.40.10">
    <property type="entry name" value="Tetratricopeptide repeat domain"/>
    <property type="match status" value="3"/>
</dbReference>
<evidence type="ECO:0000313" key="5">
    <source>
        <dbReference type="EMBL" id="BFO71790.1"/>
    </source>
</evidence>
<dbReference type="SMART" id="SM00028">
    <property type="entry name" value="TPR"/>
    <property type="match status" value="9"/>
</dbReference>
<feature type="chain" id="PRO_5044346376" evidence="4">
    <location>
        <begin position="23"/>
        <end position="586"/>
    </location>
</feature>
<dbReference type="Pfam" id="PF13181">
    <property type="entry name" value="TPR_8"/>
    <property type="match status" value="1"/>
</dbReference>
<reference evidence="5" key="1">
    <citation type="submission" date="2024-07" db="EMBL/GenBank/DDBJ databases">
        <title>Complete genome sequence of Prevotella sp. YM-2024 GTC17253.</title>
        <authorList>
            <person name="Hayashi M."/>
            <person name="Muto Y."/>
            <person name="Tanaka K."/>
            <person name="Niwa H."/>
        </authorList>
    </citation>
    <scope>NUCLEOTIDE SEQUENCE</scope>
    <source>
        <strain evidence="5">GTC17253</strain>
    </source>
</reference>
<dbReference type="PROSITE" id="PS50005">
    <property type="entry name" value="TPR"/>
    <property type="match status" value="1"/>
</dbReference>
<gene>
    <name evidence="5" type="ORF">GTC17253_17560</name>
</gene>
<dbReference type="InterPro" id="IPR011990">
    <property type="entry name" value="TPR-like_helical_dom_sf"/>
</dbReference>
<evidence type="ECO:0000256" key="3">
    <source>
        <dbReference type="PROSITE-ProRule" id="PRU00339"/>
    </source>
</evidence>
<keyword evidence="2 3" id="KW-0802">TPR repeat</keyword>
<dbReference type="PANTHER" id="PTHR44943:SF4">
    <property type="entry name" value="TPR REPEAT-CONTAINING PROTEIN MJ0798"/>
    <property type="match status" value="1"/>
</dbReference>
<name>A0AB33J0H5_9BACT</name>
<evidence type="ECO:0000256" key="1">
    <source>
        <dbReference type="ARBA" id="ARBA00022737"/>
    </source>
</evidence>
<protein>
    <submittedName>
        <fullName evidence="5">Tetratricopeptide repeat protein</fullName>
    </submittedName>
</protein>
<dbReference type="InterPro" id="IPR051685">
    <property type="entry name" value="Ycf3/AcsC/BcsC/TPR_MFPF"/>
</dbReference>
<evidence type="ECO:0000256" key="2">
    <source>
        <dbReference type="ARBA" id="ARBA00022803"/>
    </source>
</evidence>
<organism evidence="5">
    <name type="scientific">Prevotella sp. GTC17253</name>
    <dbReference type="NCBI Taxonomy" id="3236793"/>
    <lineage>
        <taxon>Bacteria</taxon>
        <taxon>Pseudomonadati</taxon>
        <taxon>Bacteroidota</taxon>
        <taxon>Bacteroidia</taxon>
        <taxon>Bacteroidales</taxon>
        <taxon>Prevotellaceae</taxon>
        <taxon>Prevotella</taxon>
    </lineage>
</organism>